<proteinExistence type="predicted"/>
<evidence type="ECO:0000313" key="2">
    <source>
        <dbReference type="EMBL" id="PQM54227.1"/>
    </source>
</evidence>
<feature type="signal peptide" evidence="1">
    <location>
        <begin position="1"/>
        <end position="30"/>
    </location>
</feature>
<keyword evidence="1" id="KW-0732">Signal</keyword>
<accession>A0A9X7IRW0</accession>
<organism evidence="2 3">
    <name type="scientific">Mycolicibacter virginiensis</name>
    <dbReference type="NCBI Taxonomy" id="1795032"/>
    <lineage>
        <taxon>Bacteria</taxon>
        <taxon>Bacillati</taxon>
        <taxon>Actinomycetota</taxon>
        <taxon>Actinomycetes</taxon>
        <taxon>Mycobacteriales</taxon>
        <taxon>Mycobacteriaceae</taxon>
        <taxon>Mycolicibacter</taxon>
    </lineage>
</organism>
<dbReference type="AlphaFoldDB" id="A0A9X7IRW0"/>
<evidence type="ECO:0000256" key="1">
    <source>
        <dbReference type="SAM" id="SignalP"/>
    </source>
</evidence>
<reference evidence="2 3" key="1">
    <citation type="submission" date="2018-02" db="EMBL/GenBank/DDBJ databases">
        <title>Draft genome sequence of Mycobacterium virginiense isolated from mud of a swine farm in Japan.</title>
        <authorList>
            <person name="Ohya K."/>
        </authorList>
    </citation>
    <scope>NUCLEOTIDE SEQUENCE [LARGE SCALE GENOMIC DNA]</scope>
    <source>
        <strain evidence="2 3">GF75</strain>
    </source>
</reference>
<dbReference type="PROSITE" id="PS51257">
    <property type="entry name" value="PROKAR_LIPOPROTEIN"/>
    <property type="match status" value="1"/>
</dbReference>
<sequence>MNAKLRIGVVVATTAAVLGCGQLIPAPAAAEDELHNVTYIAKVDAWSSGNVVTFMRNDTETSSADLDAFGTPFEANTVMSDPSKAGMVIRLRFPTTATVHCEIKVDDVTTVKSERFVNTWGNTNDPHTGAMLCGALISSMA</sequence>
<gene>
    <name evidence="2" type="ORF">C5U48_00345</name>
</gene>
<feature type="chain" id="PRO_5040938065" evidence="1">
    <location>
        <begin position="31"/>
        <end position="141"/>
    </location>
</feature>
<dbReference type="RefSeq" id="WP_046285748.1">
    <property type="nucleotide sequence ID" value="NZ_CP092430.2"/>
</dbReference>
<keyword evidence="3" id="KW-1185">Reference proteome</keyword>
<evidence type="ECO:0000313" key="3">
    <source>
        <dbReference type="Proteomes" id="UP000237911"/>
    </source>
</evidence>
<protein>
    <submittedName>
        <fullName evidence="2">Uncharacterized protein</fullName>
    </submittedName>
</protein>
<name>A0A9X7IRW0_9MYCO</name>
<comment type="caution">
    <text evidence="2">The sequence shown here is derived from an EMBL/GenBank/DDBJ whole genome shotgun (WGS) entry which is preliminary data.</text>
</comment>
<dbReference type="Proteomes" id="UP000237911">
    <property type="component" value="Unassembled WGS sequence"/>
</dbReference>
<dbReference type="EMBL" id="PUEV01000002">
    <property type="protein sequence ID" value="PQM54227.1"/>
    <property type="molecule type" value="Genomic_DNA"/>
</dbReference>